<reference evidence="1 2" key="1">
    <citation type="journal article" date="2019" name="Nat. Ecol. Evol.">
        <title>Megaphylogeny resolves global patterns of mushroom evolution.</title>
        <authorList>
            <person name="Varga T."/>
            <person name="Krizsan K."/>
            <person name="Foldi C."/>
            <person name="Dima B."/>
            <person name="Sanchez-Garcia M."/>
            <person name="Sanchez-Ramirez S."/>
            <person name="Szollosi G.J."/>
            <person name="Szarkandi J.G."/>
            <person name="Papp V."/>
            <person name="Albert L."/>
            <person name="Andreopoulos W."/>
            <person name="Angelini C."/>
            <person name="Antonin V."/>
            <person name="Barry K.W."/>
            <person name="Bougher N.L."/>
            <person name="Buchanan P."/>
            <person name="Buyck B."/>
            <person name="Bense V."/>
            <person name="Catcheside P."/>
            <person name="Chovatia M."/>
            <person name="Cooper J."/>
            <person name="Damon W."/>
            <person name="Desjardin D."/>
            <person name="Finy P."/>
            <person name="Geml J."/>
            <person name="Haridas S."/>
            <person name="Hughes K."/>
            <person name="Justo A."/>
            <person name="Karasinski D."/>
            <person name="Kautmanova I."/>
            <person name="Kiss B."/>
            <person name="Kocsube S."/>
            <person name="Kotiranta H."/>
            <person name="LaButti K.M."/>
            <person name="Lechner B.E."/>
            <person name="Liimatainen K."/>
            <person name="Lipzen A."/>
            <person name="Lukacs Z."/>
            <person name="Mihaltcheva S."/>
            <person name="Morgado L.N."/>
            <person name="Niskanen T."/>
            <person name="Noordeloos M.E."/>
            <person name="Ohm R.A."/>
            <person name="Ortiz-Santana B."/>
            <person name="Ovrebo C."/>
            <person name="Racz N."/>
            <person name="Riley R."/>
            <person name="Savchenko A."/>
            <person name="Shiryaev A."/>
            <person name="Soop K."/>
            <person name="Spirin V."/>
            <person name="Szebenyi C."/>
            <person name="Tomsovsky M."/>
            <person name="Tulloss R.E."/>
            <person name="Uehling J."/>
            <person name="Grigoriev I.V."/>
            <person name="Vagvolgyi C."/>
            <person name="Papp T."/>
            <person name="Martin F.M."/>
            <person name="Miettinen O."/>
            <person name="Hibbett D.S."/>
            <person name="Nagy L.G."/>
        </authorList>
    </citation>
    <scope>NUCLEOTIDE SEQUENCE [LARGE SCALE GENOMIC DNA]</scope>
    <source>
        <strain evidence="1 2">FP101781</strain>
    </source>
</reference>
<keyword evidence="2" id="KW-1185">Reference proteome</keyword>
<sequence>MSTGIPKAKWGSVNVVLDEASSAGEAVIGRSNKPLEIACKRSELKRDITALYKALTIKNSATLNRFLGQCKAAAGETLPPAEEEEEEED</sequence>
<proteinExistence type="predicted"/>
<protein>
    <submittedName>
        <fullName evidence="1">Uncharacterized protein</fullName>
    </submittedName>
</protein>
<accession>A0A4Y7TRC8</accession>
<dbReference type="Proteomes" id="UP000298030">
    <property type="component" value="Unassembled WGS sequence"/>
</dbReference>
<evidence type="ECO:0000313" key="1">
    <source>
        <dbReference type="EMBL" id="TEB36458.1"/>
    </source>
</evidence>
<gene>
    <name evidence="1" type="ORF">FA13DRAFT_1786851</name>
</gene>
<evidence type="ECO:0000313" key="2">
    <source>
        <dbReference type="Proteomes" id="UP000298030"/>
    </source>
</evidence>
<dbReference type="AlphaFoldDB" id="A0A4Y7TRC8"/>
<organism evidence="1 2">
    <name type="scientific">Coprinellus micaceus</name>
    <name type="common">Glistening ink-cap mushroom</name>
    <name type="synonym">Coprinus micaceus</name>
    <dbReference type="NCBI Taxonomy" id="71717"/>
    <lineage>
        <taxon>Eukaryota</taxon>
        <taxon>Fungi</taxon>
        <taxon>Dikarya</taxon>
        <taxon>Basidiomycota</taxon>
        <taxon>Agaricomycotina</taxon>
        <taxon>Agaricomycetes</taxon>
        <taxon>Agaricomycetidae</taxon>
        <taxon>Agaricales</taxon>
        <taxon>Agaricineae</taxon>
        <taxon>Psathyrellaceae</taxon>
        <taxon>Coprinellus</taxon>
    </lineage>
</organism>
<comment type="caution">
    <text evidence="1">The sequence shown here is derived from an EMBL/GenBank/DDBJ whole genome shotgun (WGS) entry which is preliminary data.</text>
</comment>
<name>A0A4Y7TRC8_COPMI</name>
<dbReference type="EMBL" id="QPFP01000005">
    <property type="protein sequence ID" value="TEB36458.1"/>
    <property type="molecule type" value="Genomic_DNA"/>
</dbReference>